<protein>
    <submittedName>
        <fullName evidence="2">Uncharacterized protein</fullName>
    </submittedName>
</protein>
<evidence type="ECO:0000313" key="2">
    <source>
        <dbReference type="EMBL" id="ABZ09611.1"/>
    </source>
</evidence>
<feature type="non-terminal residue" evidence="2">
    <location>
        <position position="63"/>
    </location>
</feature>
<accession>B3TAK2</accession>
<name>B3TAK2_9ZZZZ</name>
<dbReference type="EMBL" id="EU016654">
    <property type="protein sequence ID" value="ABZ09611.1"/>
    <property type="molecule type" value="Genomic_DNA"/>
</dbReference>
<gene>
    <name evidence="2" type="ORF">ALOHA_HF4000APKG8D23ctg1g29</name>
</gene>
<organism evidence="2">
    <name type="scientific">uncultured marine microorganism HF4000_APKG8D23</name>
    <dbReference type="NCBI Taxonomy" id="455554"/>
    <lineage>
        <taxon>unclassified sequences</taxon>
        <taxon>environmental samples</taxon>
    </lineage>
</organism>
<keyword evidence="1" id="KW-1133">Transmembrane helix</keyword>
<evidence type="ECO:0000256" key="1">
    <source>
        <dbReference type="SAM" id="Phobius"/>
    </source>
</evidence>
<proteinExistence type="predicted"/>
<dbReference type="AlphaFoldDB" id="B3TAK2"/>
<keyword evidence="1" id="KW-0472">Membrane</keyword>
<reference evidence="2" key="1">
    <citation type="journal article" date="2008" name="ISME J.">
        <title>Genomic patterns of recombination, clonal divergence and environment in marine microbial populations.</title>
        <authorList>
            <person name="Konstantinidis K.T."/>
            <person name="Delong E.F."/>
        </authorList>
    </citation>
    <scope>NUCLEOTIDE SEQUENCE</scope>
</reference>
<keyword evidence="1" id="KW-0812">Transmembrane</keyword>
<sequence>MSRVGVDEVRELGQNLGHLVATLAATDVHDDLCVSPLRQRLLDHRLAATEGAFFFFFFFFFFF</sequence>
<feature type="transmembrane region" description="Helical" evidence="1">
    <location>
        <begin position="46"/>
        <end position="62"/>
    </location>
</feature>